<accession>A0A2S0UNE6</accession>
<feature type="transmembrane region" description="Helical" evidence="8">
    <location>
        <begin position="57"/>
        <end position="77"/>
    </location>
</feature>
<evidence type="ECO:0000313" key="11">
    <source>
        <dbReference type="Proteomes" id="UP000244496"/>
    </source>
</evidence>
<feature type="transmembrane region" description="Helical" evidence="8">
    <location>
        <begin position="489"/>
        <end position="507"/>
    </location>
</feature>
<protein>
    <submittedName>
        <fullName evidence="10">MFS transporter</fullName>
    </submittedName>
</protein>
<keyword evidence="5 8" id="KW-0812">Transmembrane</keyword>
<dbReference type="GO" id="GO:0005886">
    <property type="term" value="C:plasma membrane"/>
    <property type="evidence" value="ECO:0007669"/>
    <property type="project" value="UniProtKB-SubCell"/>
</dbReference>
<dbReference type="Gene3D" id="1.20.1720.10">
    <property type="entry name" value="Multidrug resistance protein D"/>
    <property type="match status" value="1"/>
</dbReference>
<feature type="transmembrane region" description="Helical" evidence="8">
    <location>
        <begin position="231"/>
        <end position="253"/>
    </location>
</feature>
<sequence>MLRADRHPTEPAQIATWLGFGAMCIGMFMAILDVQIVATSLPNIQAALKIAPDRMSWVQTAYLIAEVIAIPLTGMLMRILTMRWLFVAATAIFTIASVGCAASGSFTELIAWRIVQGLAGGTLIPAVFAAVFLLFDQSRQGIATTLAGVLAVLAPTVGPIVGGWITETYSWHWLFLINVVPGVVAIAVAATVLPRAAMQMGLVRRIDWLSLAMLAVALGALEIALKEAPQRGWTSGLGIGLLSLAVISGTGFVRRSLSTATPIVDLRNFASRSFAVGCLLSFVLGIGLFGSVYLMPVFLAFVRGHDALEIGTIMLVTGVVQLLMAPLAVALEQRADARLLTGLGFAVFATGLAMSGFQTSRTDGAEMFWPQVVRGLAIMFCLLPPTRLALGALAPERVPDASGLFNLMRNLGGAIGLALIDTVIYTRGPQHAADLVARLQTGDADAARFIGIPEAMITALPSGPIDPASMAMLAPLLEKASLTMAINEAWLMIALLTLVALMCVPFAQRRGQRT</sequence>
<evidence type="ECO:0000313" key="10">
    <source>
        <dbReference type="EMBL" id="AWB49336.1"/>
    </source>
</evidence>
<evidence type="ECO:0000259" key="9">
    <source>
        <dbReference type="PROSITE" id="PS50850"/>
    </source>
</evidence>
<keyword evidence="3" id="KW-0813">Transport</keyword>
<evidence type="ECO:0000256" key="1">
    <source>
        <dbReference type="ARBA" id="ARBA00004651"/>
    </source>
</evidence>
<feature type="transmembrane region" description="Helical" evidence="8">
    <location>
        <begin position="84"/>
        <end position="104"/>
    </location>
</feature>
<keyword evidence="11" id="KW-1185">Reference proteome</keyword>
<dbReference type="InterPro" id="IPR020846">
    <property type="entry name" value="MFS_dom"/>
</dbReference>
<dbReference type="PRINTS" id="PR01036">
    <property type="entry name" value="TCRTETB"/>
</dbReference>
<evidence type="ECO:0000256" key="7">
    <source>
        <dbReference type="ARBA" id="ARBA00023136"/>
    </source>
</evidence>
<feature type="transmembrane region" description="Helical" evidence="8">
    <location>
        <begin position="377"/>
        <end position="395"/>
    </location>
</feature>
<comment type="similarity">
    <text evidence="2">Belongs to the major facilitator superfamily. EmrB family.</text>
</comment>
<feature type="transmembrane region" description="Helical" evidence="8">
    <location>
        <begin position="274"/>
        <end position="298"/>
    </location>
</feature>
<feature type="transmembrane region" description="Helical" evidence="8">
    <location>
        <begin position="110"/>
        <end position="135"/>
    </location>
</feature>
<dbReference type="OrthoDB" id="9812221at2"/>
<reference evidence="10 11" key="1">
    <citation type="submission" date="2018-04" db="EMBL/GenBank/DDBJ databases">
        <title>Genome sequencing of Gemmobacter.</title>
        <authorList>
            <person name="Yi H."/>
            <person name="Baek M.-G."/>
        </authorList>
    </citation>
    <scope>NUCLEOTIDE SEQUENCE [LARGE SCALE GENOMIC DNA]</scope>
    <source>
        <strain evidence="10 11">HYN0069</strain>
    </source>
</reference>
<dbReference type="RefSeq" id="WP_108436153.1">
    <property type="nucleotide sequence ID" value="NZ_CP028918.1"/>
</dbReference>
<comment type="subcellular location">
    <subcellularLocation>
        <location evidence="1">Cell membrane</location>
        <topology evidence="1">Multi-pass membrane protein</topology>
    </subcellularLocation>
</comment>
<evidence type="ECO:0000256" key="6">
    <source>
        <dbReference type="ARBA" id="ARBA00022989"/>
    </source>
</evidence>
<feature type="transmembrane region" description="Helical" evidence="8">
    <location>
        <begin position="338"/>
        <end position="357"/>
    </location>
</feature>
<feature type="transmembrane region" description="Helical" evidence="8">
    <location>
        <begin position="310"/>
        <end position="331"/>
    </location>
</feature>
<gene>
    <name evidence="10" type="ORF">HYN69_13235</name>
</gene>
<dbReference type="InterPro" id="IPR011701">
    <property type="entry name" value="MFS"/>
</dbReference>
<feature type="transmembrane region" description="Helical" evidence="8">
    <location>
        <begin position="171"/>
        <end position="194"/>
    </location>
</feature>
<proteinExistence type="inferred from homology"/>
<dbReference type="PANTHER" id="PTHR42718:SF9">
    <property type="entry name" value="MAJOR FACILITATOR SUPERFAMILY MULTIDRUG TRANSPORTER MFSC"/>
    <property type="match status" value="1"/>
</dbReference>
<dbReference type="Proteomes" id="UP000244496">
    <property type="component" value="Chromosome"/>
</dbReference>
<dbReference type="InterPro" id="IPR036259">
    <property type="entry name" value="MFS_trans_sf"/>
</dbReference>
<evidence type="ECO:0000256" key="5">
    <source>
        <dbReference type="ARBA" id="ARBA00022692"/>
    </source>
</evidence>
<feature type="transmembrane region" description="Helical" evidence="8">
    <location>
        <begin position="206"/>
        <end position="225"/>
    </location>
</feature>
<keyword evidence="4" id="KW-1003">Cell membrane</keyword>
<feature type="transmembrane region" description="Helical" evidence="8">
    <location>
        <begin position="142"/>
        <end position="165"/>
    </location>
</feature>
<dbReference type="CDD" id="cd17503">
    <property type="entry name" value="MFS_LmrB_MDR_like"/>
    <property type="match status" value="1"/>
</dbReference>
<dbReference type="NCBIfam" id="TIGR00711">
    <property type="entry name" value="efflux_EmrB"/>
    <property type="match status" value="1"/>
</dbReference>
<dbReference type="AlphaFoldDB" id="A0A2S0UNE6"/>
<dbReference type="PROSITE" id="PS50850">
    <property type="entry name" value="MFS"/>
    <property type="match status" value="1"/>
</dbReference>
<dbReference type="InterPro" id="IPR004638">
    <property type="entry name" value="EmrB-like"/>
</dbReference>
<evidence type="ECO:0000256" key="3">
    <source>
        <dbReference type="ARBA" id="ARBA00022448"/>
    </source>
</evidence>
<evidence type="ECO:0000256" key="8">
    <source>
        <dbReference type="SAM" id="Phobius"/>
    </source>
</evidence>
<dbReference type="Gene3D" id="1.20.1250.20">
    <property type="entry name" value="MFS general substrate transporter like domains"/>
    <property type="match status" value="1"/>
</dbReference>
<dbReference type="EMBL" id="CP028918">
    <property type="protein sequence ID" value="AWB49336.1"/>
    <property type="molecule type" value="Genomic_DNA"/>
</dbReference>
<feature type="transmembrane region" description="Helical" evidence="8">
    <location>
        <begin position="12"/>
        <end position="37"/>
    </location>
</feature>
<evidence type="ECO:0000256" key="4">
    <source>
        <dbReference type="ARBA" id="ARBA00022475"/>
    </source>
</evidence>
<dbReference type="PANTHER" id="PTHR42718">
    <property type="entry name" value="MAJOR FACILITATOR SUPERFAMILY MULTIDRUG TRANSPORTER MFSC"/>
    <property type="match status" value="1"/>
</dbReference>
<dbReference type="Pfam" id="PF07690">
    <property type="entry name" value="MFS_1"/>
    <property type="match status" value="1"/>
</dbReference>
<dbReference type="KEGG" id="geh:HYN69_13235"/>
<dbReference type="GO" id="GO:0022857">
    <property type="term" value="F:transmembrane transporter activity"/>
    <property type="evidence" value="ECO:0007669"/>
    <property type="project" value="InterPro"/>
</dbReference>
<evidence type="ECO:0000256" key="2">
    <source>
        <dbReference type="ARBA" id="ARBA00008537"/>
    </source>
</evidence>
<keyword evidence="6 8" id="KW-1133">Transmembrane helix</keyword>
<feature type="transmembrane region" description="Helical" evidence="8">
    <location>
        <begin position="407"/>
        <end position="425"/>
    </location>
</feature>
<keyword evidence="7 8" id="KW-0472">Membrane</keyword>
<dbReference type="SUPFAM" id="SSF103473">
    <property type="entry name" value="MFS general substrate transporter"/>
    <property type="match status" value="1"/>
</dbReference>
<name>A0A2S0UNE6_9RHOB</name>
<feature type="domain" description="Major facilitator superfamily (MFS) profile" evidence="9">
    <location>
        <begin position="19"/>
        <end position="512"/>
    </location>
</feature>
<organism evidence="10 11">
    <name type="scientific">Paragemmobacter aquarius</name>
    <dbReference type="NCBI Taxonomy" id="2169400"/>
    <lineage>
        <taxon>Bacteria</taxon>
        <taxon>Pseudomonadati</taxon>
        <taxon>Pseudomonadota</taxon>
        <taxon>Alphaproteobacteria</taxon>
        <taxon>Rhodobacterales</taxon>
        <taxon>Paracoccaceae</taxon>
        <taxon>Paragemmobacter</taxon>
    </lineage>
</organism>